<reference evidence="1" key="1">
    <citation type="submission" date="2020-06" db="EMBL/GenBank/DDBJ databases">
        <authorList>
            <person name="Li T."/>
            <person name="Hu X."/>
            <person name="Zhang T."/>
            <person name="Song X."/>
            <person name="Zhang H."/>
            <person name="Dai N."/>
            <person name="Sheng W."/>
            <person name="Hou X."/>
            <person name="Wei L."/>
        </authorList>
    </citation>
    <scope>NUCLEOTIDE SEQUENCE</scope>
    <source>
        <strain evidence="1">G02</strain>
        <tissue evidence="1">Leaf</tissue>
    </source>
</reference>
<dbReference type="AlphaFoldDB" id="A0AAW2MCD8"/>
<reference evidence="1" key="2">
    <citation type="journal article" date="2024" name="Plant">
        <title>Genomic evolution and insights into agronomic trait innovations of Sesamum species.</title>
        <authorList>
            <person name="Miao H."/>
            <person name="Wang L."/>
            <person name="Qu L."/>
            <person name="Liu H."/>
            <person name="Sun Y."/>
            <person name="Le M."/>
            <person name="Wang Q."/>
            <person name="Wei S."/>
            <person name="Zheng Y."/>
            <person name="Lin W."/>
            <person name="Duan Y."/>
            <person name="Cao H."/>
            <person name="Xiong S."/>
            <person name="Wang X."/>
            <person name="Wei L."/>
            <person name="Li C."/>
            <person name="Ma Q."/>
            <person name="Ju M."/>
            <person name="Zhao R."/>
            <person name="Li G."/>
            <person name="Mu C."/>
            <person name="Tian Q."/>
            <person name="Mei H."/>
            <person name="Zhang T."/>
            <person name="Gao T."/>
            <person name="Zhang H."/>
        </authorList>
    </citation>
    <scope>NUCLEOTIDE SEQUENCE</scope>
    <source>
        <strain evidence="1">G02</strain>
    </source>
</reference>
<proteinExistence type="predicted"/>
<organism evidence="1">
    <name type="scientific">Sesamum radiatum</name>
    <name type="common">Black benniseed</name>
    <dbReference type="NCBI Taxonomy" id="300843"/>
    <lineage>
        <taxon>Eukaryota</taxon>
        <taxon>Viridiplantae</taxon>
        <taxon>Streptophyta</taxon>
        <taxon>Embryophyta</taxon>
        <taxon>Tracheophyta</taxon>
        <taxon>Spermatophyta</taxon>
        <taxon>Magnoliopsida</taxon>
        <taxon>eudicotyledons</taxon>
        <taxon>Gunneridae</taxon>
        <taxon>Pentapetalae</taxon>
        <taxon>asterids</taxon>
        <taxon>lamiids</taxon>
        <taxon>Lamiales</taxon>
        <taxon>Pedaliaceae</taxon>
        <taxon>Sesamum</taxon>
    </lineage>
</organism>
<dbReference type="EMBL" id="JACGWJ010000022">
    <property type="protein sequence ID" value="KAL0329224.1"/>
    <property type="molecule type" value="Genomic_DNA"/>
</dbReference>
<protein>
    <submittedName>
        <fullName evidence="1">Uncharacterized protein</fullName>
    </submittedName>
</protein>
<sequence length="87" mass="9868">MALALAITVKQLRPYFLSHPIKVKMRMPLKQTLGKSNTSNQLVKWDVELSEYDISYLPRTTIKAQTLTDFISEMAGAPMEDAPKVEK</sequence>
<evidence type="ECO:0000313" key="1">
    <source>
        <dbReference type="EMBL" id="KAL0329224.1"/>
    </source>
</evidence>
<accession>A0AAW2MCD8</accession>
<name>A0AAW2MCD8_SESRA</name>
<comment type="caution">
    <text evidence="1">The sequence shown here is derived from an EMBL/GenBank/DDBJ whole genome shotgun (WGS) entry which is preliminary data.</text>
</comment>
<gene>
    <name evidence="1" type="ORF">Sradi_4909100</name>
</gene>
<dbReference type="PANTHER" id="PTHR48475">
    <property type="entry name" value="RIBONUCLEASE H"/>
    <property type="match status" value="1"/>
</dbReference>
<dbReference type="PANTHER" id="PTHR48475:SF2">
    <property type="entry name" value="RIBONUCLEASE H"/>
    <property type="match status" value="1"/>
</dbReference>